<evidence type="ECO:0000256" key="1">
    <source>
        <dbReference type="SAM" id="Phobius"/>
    </source>
</evidence>
<feature type="transmembrane region" description="Helical" evidence="1">
    <location>
        <begin position="344"/>
        <end position="369"/>
    </location>
</feature>
<dbReference type="RefSeq" id="WP_348789184.1">
    <property type="nucleotide sequence ID" value="NZ_CP157390.1"/>
</dbReference>
<feature type="transmembrane region" description="Helical" evidence="1">
    <location>
        <begin position="403"/>
        <end position="426"/>
    </location>
</feature>
<feature type="transmembrane region" description="Helical" evidence="1">
    <location>
        <begin position="83"/>
        <end position="103"/>
    </location>
</feature>
<proteinExistence type="predicted"/>
<name>A0AAU7GG50_9MICO</name>
<protein>
    <submittedName>
        <fullName evidence="2">Permease</fullName>
    </submittedName>
</protein>
<reference evidence="2" key="1">
    <citation type="submission" date="2024-05" db="EMBL/GenBank/DDBJ databases">
        <title>The Natural Products Discovery Center: Release of the First 8490 Sequenced Strains for Exploring Actinobacteria Biosynthetic Diversity.</title>
        <authorList>
            <person name="Kalkreuter E."/>
            <person name="Kautsar S.A."/>
            <person name="Yang D."/>
            <person name="Bader C.D."/>
            <person name="Teijaro C.N."/>
            <person name="Fluegel L."/>
            <person name="Davis C.M."/>
            <person name="Simpson J.R."/>
            <person name="Lauterbach L."/>
            <person name="Steele A.D."/>
            <person name="Gui C."/>
            <person name="Meng S."/>
            <person name="Li G."/>
            <person name="Viehrig K."/>
            <person name="Ye F."/>
            <person name="Su P."/>
            <person name="Kiefer A.F."/>
            <person name="Nichols A."/>
            <person name="Cepeda A.J."/>
            <person name="Yan W."/>
            <person name="Fan B."/>
            <person name="Jiang Y."/>
            <person name="Adhikari A."/>
            <person name="Zheng C.-J."/>
            <person name="Schuster L."/>
            <person name="Cowan T.M."/>
            <person name="Smanski M.J."/>
            <person name="Chevrette M.G."/>
            <person name="de Carvalho L.P.S."/>
            <person name="Shen B."/>
        </authorList>
    </citation>
    <scope>NUCLEOTIDE SEQUENCE</scope>
    <source>
        <strain evidence="2">NPDC080035</strain>
    </source>
</reference>
<feature type="transmembrane region" description="Helical" evidence="1">
    <location>
        <begin position="311"/>
        <end position="332"/>
    </location>
</feature>
<organism evidence="2">
    <name type="scientific">Leifsonia sp. NPDC080035</name>
    <dbReference type="NCBI Taxonomy" id="3143936"/>
    <lineage>
        <taxon>Bacteria</taxon>
        <taxon>Bacillati</taxon>
        <taxon>Actinomycetota</taxon>
        <taxon>Actinomycetes</taxon>
        <taxon>Micrococcales</taxon>
        <taxon>Microbacteriaceae</taxon>
        <taxon>Leifsonia</taxon>
    </lineage>
</organism>
<sequence length="473" mass="47943">MNAASSAVPVPGAAPGALSGIAGARAPRPVVVLRLAWLFARRGAADRSTIVLPVVAFAVATALLLIVAGGAQAFFSWTGETAFLYQILAVIALALLVVPLAALGGSAARLSARRRDDRLAGLRLLGATPGTVAALTVLESTALALTGALAGVVLYLLAVPLVGLIPFRGELLGGSVLLGAGWIALAVLGVAVLAAVSASLGLRRVVLSPLGVRTRDQAPRMHWVRILVGLAVVGVVFVAMNLVQAAGSAIAVILILGIGFGAAVGVLNLVGPWAIRLFASGQAKRAKTVRALLAARSILESPKAAWRQVSGVAMTSFMAVFAGVGVALLGVAAGESSDPQTAMLVADISTGIVITVVASFLMVACSAGVNQAAAVLDRRDLYVSLDRLGMPPVEMDAARRRAVLAPLTFTTVVSALTAAVVVFPLAGLSLLLSPLTMLVVVGCLAAGIGLVALTLRTTRPVLRRVLAETAPTL</sequence>
<evidence type="ECO:0000313" key="2">
    <source>
        <dbReference type="EMBL" id="XBM49265.1"/>
    </source>
</evidence>
<feature type="transmembrane region" description="Helical" evidence="1">
    <location>
        <begin position="177"/>
        <end position="202"/>
    </location>
</feature>
<keyword evidence="1" id="KW-1133">Transmembrane helix</keyword>
<accession>A0AAU7GG50</accession>
<feature type="transmembrane region" description="Helical" evidence="1">
    <location>
        <begin position="124"/>
        <end position="157"/>
    </location>
</feature>
<gene>
    <name evidence="2" type="ORF">AAME72_05240</name>
</gene>
<dbReference type="EMBL" id="CP157390">
    <property type="protein sequence ID" value="XBM49265.1"/>
    <property type="molecule type" value="Genomic_DNA"/>
</dbReference>
<feature type="transmembrane region" description="Helical" evidence="1">
    <location>
        <begin position="223"/>
        <end position="243"/>
    </location>
</feature>
<feature type="transmembrane region" description="Helical" evidence="1">
    <location>
        <begin position="50"/>
        <end position="77"/>
    </location>
</feature>
<feature type="transmembrane region" description="Helical" evidence="1">
    <location>
        <begin position="249"/>
        <end position="275"/>
    </location>
</feature>
<keyword evidence="1" id="KW-0472">Membrane</keyword>
<feature type="transmembrane region" description="Helical" evidence="1">
    <location>
        <begin position="432"/>
        <end position="455"/>
    </location>
</feature>
<dbReference type="AlphaFoldDB" id="A0AAU7GG50"/>
<keyword evidence="1" id="KW-0812">Transmembrane</keyword>